<organism evidence="5 7">
    <name type="scientific">Nitrosomonas communis</name>
    <dbReference type="NCBI Taxonomy" id="44574"/>
    <lineage>
        <taxon>Bacteria</taxon>
        <taxon>Pseudomonadati</taxon>
        <taxon>Pseudomonadota</taxon>
        <taxon>Betaproteobacteria</taxon>
        <taxon>Nitrosomonadales</taxon>
        <taxon>Nitrosomonadaceae</taxon>
        <taxon>Nitrosomonas</taxon>
    </lineage>
</organism>
<reference evidence="6 8" key="3">
    <citation type="submission" date="2019-07" db="EMBL/GenBank/DDBJ databases">
        <title>Active sludge and wastewater microbial communities from Klosterneuburg, Austria.</title>
        <authorList>
            <person name="Wagner M."/>
        </authorList>
    </citation>
    <scope>NUCLEOTIDE SEQUENCE [LARGE SCALE GENOMIC DNA]</scope>
    <source>
        <strain evidence="6 8">Nm2</strain>
    </source>
</reference>
<keyword evidence="7" id="KW-1185">Reference proteome</keyword>
<evidence type="ECO:0000256" key="3">
    <source>
        <dbReference type="ARBA" id="ARBA00023002"/>
    </source>
</evidence>
<dbReference type="InterPro" id="IPR016162">
    <property type="entry name" value="Ald_DH_N"/>
</dbReference>
<dbReference type="PROSITE" id="PS00070">
    <property type="entry name" value="ALDEHYDE_DEHYDR_CYS"/>
    <property type="match status" value="1"/>
</dbReference>
<keyword evidence="3" id="KW-0560">Oxidoreductase</keyword>
<dbReference type="OrthoDB" id="6187633at2"/>
<dbReference type="InterPro" id="IPR016163">
    <property type="entry name" value="Ald_DH_C"/>
</dbReference>
<dbReference type="Proteomes" id="UP000034156">
    <property type="component" value="Chromosome"/>
</dbReference>
<dbReference type="InterPro" id="IPR015590">
    <property type="entry name" value="Aldehyde_DH_dom"/>
</dbReference>
<dbReference type="Gene3D" id="3.40.605.10">
    <property type="entry name" value="Aldehyde Dehydrogenase, Chain A, domain 1"/>
    <property type="match status" value="1"/>
</dbReference>
<gene>
    <name evidence="5" type="ORF">AAW31_16950</name>
    <name evidence="6" type="ORF">BCL69_101034</name>
</gene>
<evidence type="ECO:0000313" key="8">
    <source>
        <dbReference type="Proteomes" id="UP000324176"/>
    </source>
</evidence>
<dbReference type="SUPFAM" id="SSF53720">
    <property type="entry name" value="ALDH-like"/>
    <property type="match status" value="1"/>
</dbReference>
<dbReference type="InterPro" id="IPR016161">
    <property type="entry name" value="Ald_DH/histidinol_DH"/>
</dbReference>
<dbReference type="InterPro" id="IPR016160">
    <property type="entry name" value="Ald_DH_CS_CYS"/>
</dbReference>
<dbReference type="FunFam" id="3.40.605.10:FF:000012">
    <property type="entry name" value="NAD-dependent succinate-semialdehyde dehydrogenase"/>
    <property type="match status" value="1"/>
</dbReference>
<dbReference type="CDD" id="cd07100">
    <property type="entry name" value="ALDH_SSADH1_GabD1"/>
    <property type="match status" value="1"/>
</dbReference>
<dbReference type="Pfam" id="PF00171">
    <property type="entry name" value="Aldedh"/>
    <property type="match status" value="1"/>
</dbReference>
<dbReference type="EMBL" id="CP011451">
    <property type="protein sequence ID" value="AKH39124.1"/>
    <property type="molecule type" value="Genomic_DNA"/>
</dbReference>
<dbReference type="PANTHER" id="PTHR43217:SF1">
    <property type="entry name" value="SUCCINATE SEMIALDEHYDE DEHYDROGENASE [NAD(P)+] SAD"/>
    <property type="match status" value="1"/>
</dbReference>
<dbReference type="PATRIC" id="fig|44574.3.peg.4085"/>
<name>A0A0F7KJJ5_9PROT</name>
<reference evidence="7" key="1">
    <citation type="submission" date="2015-05" db="EMBL/GenBank/DDBJ databases">
        <title>Draft genome of Nitrosomonas communis strain Nm2.</title>
        <authorList>
            <person name="Kozlowski J.A."/>
            <person name="Kits K.D."/>
            <person name="Stein L.Y."/>
        </authorList>
    </citation>
    <scope>NUCLEOTIDE SEQUENCE [LARGE SCALE GENOMIC DNA]</scope>
    <source>
        <strain evidence="7">Nm2</strain>
    </source>
</reference>
<reference evidence="5 7" key="2">
    <citation type="journal article" date="2016" name="Genome Announc.">
        <title>Genome Sequence of Nitrosomonas communis Strain Nm2, a Mesophilic Ammonia-Oxidizing Bacterium Isolated from Mediterranean Soil.</title>
        <authorList>
            <person name="Kozlowski J.A."/>
            <person name="Kits K.D."/>
            <person name="Stein L.Y."/>
        </authorList>
    </citation>
    <scope>NUCLEOTIDE SEQUENCE [LARGE SCALE GENOMIC DNA]</scope>
    <source>
        <strain evidence="5 7">Nm2</strain>
    </source>
</reference>
<comment type="similarity">
    <text evidence="1">Belongs to the aldehyde dehydrogenase family.</text>
</comment>
<dbReference type="PANTHER" id="PTHR43217">
    <property type="entry name" value="SUCCINATE SEMIALDEHYDE DEHYDROGENASE [NAD(P)+] SAD"/>
    <property type="match status" value="1"/>
</dbReference>
<dbReference type="FunFam" id="3.40.309.10:FF:000010">
    <property type="entry name" value="Gamma-aminobutyraldehyde dehydrogenase"/>
    <property type="match status" value="1"/>
</dbReference>
<dbReference type="InterPro" id="IPR044148">
    <property type="entry name" value="ALDH_GabD1-like"/>
</dbReference>
<evidence type="ECO:0000259" key="4">
    <source>
        <dbReference type="Pfam" id="PF00171"/>
    </source>
</evidence>
<accession>A0A0F7KJJ5</accession>
<dbReference type="Proteomes" id="UP000324176">
    <property type="component" value="Unassembled WGS sequence"/>
</dbReference>
<evidence type="ECO:0000313" key="5">
    <source>
        <dbReference type="EMBL" id="AKH39124.1"/>
    </source>
</evidence>
<dbReference type="AlphaFoldDB" id="A0A0F7KJJ5"/>
<dbReference type="GO" id="GO:0004030">
    <property type="term" value="F:aldehyde dehydrogenase [NAD(P)+] activity"/>
    <property type="evidence" value="ECO:0007669"/>
    <property type="project" value="InterPro"/>
</dbReference>
<dbReference type="RefSeq" id="WP_046851148.1">
    <property type="nucleotide sequence ID" value="NZ_CP011451.1"/>
</dbReference>
<dbReference type="EMBL" id="VNHT01000010">
    <property type="protein sequence ID" value="TYP91263.1"/>
    <property type="molecule type" value="Genomic_DNA"/>
</dbReference>
<dbReference type="Gene3D" id="3.40.309.10">
    <property type="entry name" value="Aldehyde Dehydrogenase, Chain A, domain 2"/>
    <property type="match status" value="1"/>
</dbReference>
<evidence type="ECO:0000313" key="6">
    <source>
        <dbReference type="EMBL" id="TYP91263.1"/>
    </source>
</evidence>
<protein>
    <submittedName>
        <fullName evidence="5 6">Succinate-semialdehyde dehydrogenase</fullName>
    </submittedName>
</protein>
<keyword evidence="2" id="KW-0521">NADP</keyword>
<feature type="domain" description="Aldehyde dehydrogenase" evidence="4">
    <location>
        <begin position="5"/>
        <end position="450"/>
    </location>
</feature>
<evidence type="ECO:0000313" key="7">
    <source>
        <dbReference type="Proteomes" id="UP000034156"/>
    </source>
</evidence>
<dbReference type="GO" id="GO:0004777">
    <property type="term" value="F:succinate-semialdehyde dehydrogenase (NAD+) activity"/>
    <property type="evidence" value="ECO:0007669"/>
    <property type="project" value="TreeGrafter"/>
</dbReference>
<proteinExistence type="inferred from homology"/>
<dbReference type="KEGG" id="nco:AAW31_16950"/>
<dbReference type="InterPro" id="IPR047110">
    <property type="entry name" value="GABD/Sad-like"/>
</dbReference>
<sequence>MSMLSINPVTGQTIQFFPIWQADTIDTVLREVESAQVGWALLSVEQRAVYMRQLAGVFRQRRDDCAHLITDEMGKLLKEARAEIDKCAWGCDYFAEHASTYLADEIIVSDASRSLVVYQPLGTLLCIMPWNFPFWQLIRAAAPAMMAGNTVVLKHASNVPRCALALEEAFREAGFPANTFRTLMITANQAETVIADKRIAAVTLTGSNAAGRKVATIAGQHLKKCVLELGGSDPFIVLDDADLEFTAAQAVTARFQNMGQSCIAAKRFILVDAIADTFVQRFKMLTSELRSGDPKLETTTLAPMARADLRDILHAQVERSLAMGATLVTGGKLVGTEGAYYAPTILDQVRPGIPAFDEELFGPVAVMVRVKNAEEAIRLANQSPFGLGGSVWTRDVTRGEAIARQIQAGSVFVNGVVKSDPRLPFGGIKESGFGRELSYHGIREFVNIKTLWIG</sequence>
<evidence type="ECO:0000256" key="2">
    <source>
        <dbReference type="ARBA" id="ARBA00022857"/>
    </source>
</evidence>
<evidence type="ECO:0000256" key="1">
    <source>
        <dbReference type="ARBA" id="ARBA00009986"/>
    </source>
</evidence>